<dbReference type="Proteomes" id="UP001152795">
    <property type="component" value="Unassembled WGS sequence"/>
</dbReference>
<keyword evidence="3" id="KW-1185">Reference proteome</keyword>
<dbReference type="PANTHER" id="PTHR23349:SF111">
    <property type="entry name" value="BHLH DOMAIN-CONTAINING PROTEIN"/>
    <property type="match status" value="1"/>
</dbReference>
<dbReference type="InterPro" id="IPR011598">
    <property type="entry name" value="bHLH_dom"/>
</dbReference>
<accession>A0A7D9ETV2</accession>
<dbReference type="InterPro" id="IPR036638">
    <property type="entry name" value="HLH_DNA-bd_sf"/>
</dbReference>
<evidence type="ECO:0000313" key="2">
    <source>
        <dbReference type="EMBL" id="CAB4015399.1"/>
    </source>
</evidence>
<proteinExistence type="predicted"/>
<gene>
    <name evidence="2" type="ORF">PACLA_8A043629</name>
</gene>
<dbReference type="SMART" id="SM00353">
    <property type="entry name" value="HLH"/>
    <property type="match status" value="1"/>
</dbReference>
<feature type="compositionally biased region" description="Low complexity" evidence="1">
    <location>
        <begin position="172"/>
        <end position="185"/>
    </location>
</feature>
<feature type="region of interest" description="Disordered" evidence="1">
    <location>
        <begin position="172"/>
        <end position="204"/>
    </location>
</feature>
<organism evidence="2 3">
    <name type="scientific">Paramuricea clavata</name>
    <name type="common">Red gorgonian</name>
    <name type="synonym">Violescent sea-whip</name>
    <dbReference type="NCBI Taxonomy" id="317549"/>
    <lineage>
        <taxon>Eukaryota</taxon>
        <taxon>Metazoa</taxon>
        <taxon>Cnidaria</taxon>
        <taxon>Anthozoa</taxon>
        <taxon>Octocorallia</taxon>
        <taxon>Malacalcyonacea</taxon>
        <taxon>Plexauridae</taxon>
        <taxon>Paramuricea</taxon>
    </lineage>
</organism>
<dbReference type="EMBL" id="CACRXK020008700">
    <property type="protein sequence ID" value="CAB4015399.1"/>
    <property type="molecule type" value="Genomic_DNA"/>
</dbReference>
<feature type="compositionally biased region" description="Basic and acidic residues" evidence="1">
    <location>
        <begin position="190"/>
        <end position="204"/>
    </location>
</feature>
<dbReference type="GO" id="GO:0032502">
    <property type="term" value="P:developmental process"/>
    <property type="evidence" value="ECO:0007669"/>
    <property type="project" value="TreeGrafter"/>
</dbReference>
<dbReference type="PANTHER" id="PTHR23349">
    <property type="entry name" value="BASIC HELIX-LOOP-HELIX TRANSCRIPTION FACTOR, TWIST"/>
    <property type="match status" value="1"/>
</dbReference>
<dbReference type="OrthoDB" id="5990639at2759"/>
<evidence type="ECO:0000256" key="1">
    <source>
        <dbReference type="SAM" id="MobiDB-lite"/>
    </source>
</evidence>
<evidence type="ECO:0000313" key="3">
    <source>
        <dbReference type="Proteomes" id="UP001152795"/>
    </source>
</evidence>
<dbReference type="AlphaFoldDB" id="A0A7D9ETV2"/>
<dbReference type="GO" id="GO:0046983">
    <property type="term" value="F:protein dimerization activity"/>
    <property type="evidence" value="ECO:0007669"/>
    <property type="project" value="InterPro"/>
</dbReference>
<dbReference type="SUPFAM" id="SSF47459">
    <property type="entry name" value="HLH, helix-loop-helix DNA-binding domain"/>
    <property type="match status" value="1"/>
</dbReference>
<protein>
    <submittedName>
        <fullName evidence="2">Class A basic helix-loop-helix 15</fullName>
    </submittedName>
</protein>
<dbReference type="Gene3D" id="4.10.280.10">
    <property type="entry name" value="Helix-loop-helix DNA-binding domain"/>
    <property type="match status" value="1"/>
</dbReference>
<dbReference type="PROSITE" id="PS50888">
    <property type="entry name" value="BHLH"/>
    <property type="match status" value="1"/>
</dbReference>
<dbReference type="Pfam" id="PF00010">
    <property type="entry name" value="HLH"/>
    <property type="match status" value="1"/>
</dbReference>
<dbReference type="GO" id="GO:0000977">
    <property type="term" value="F:RNA polymerase II transcription regulatory region sequence-specific DNA binding"/>
    <property type="evidence" value="ECO:0007669"/>
    <property type="project" value="TreeGrafter"/>
</dbReference>
<name>A0A7D9ETV2_PARCT</name>
<dbReference type="GO" id="GO:0000981">
    <property type="term" value="F:DNA-binding transcription factor activity, RNA polymerase II-specific"/>
    <property type="evidence" value="ECO:0007669"/>
    <property type="project" value="TreeGrafter"/>
</dbReference>
<comment type="caution">
    <text evidence="2">The sequence shown here is derived from an EMBL/GenBank/DDBJ whole genome shotgun (WGS) entry which is preliminary data.</text>
</comment>
<dbReference type="InterPro" id="IPR050283">
    <property type="entry name" value="E-box_TF_Regulators"/>
</dbReference>
<sequence>MTESNLTTFSRYPMVLPTQQVVNFNEVPALAHAWLPDLEDYLYAWNDQKTSNVQNSTAMRSTRTENGFKMVTATNVQEDHEHSPAKGTIFTKNSFNTNNSPVQHSTAKDILYDQIVHLEEFDGEVIQNYSNSPVESDSFASGITMEVIDSGKQTTLNEPGNAEGKLKEISAVASSSKSQDTSKSPKTSRKATDCRRRREKANEREKQRIVVLKNAMNVLKNTIPAAREKTKITKLEVLQLARDYINSLRSQLMDEPYSVGGNADCHFESPRLQS</sequence>
<reference evidence="2" key="1">
    <citation type="submission" date="2020-04" db="EMBL/GenBank/DDBJ databases">
        <authorList>
            <person name="Alioto T."/>
            <person name="Alioto T."/>
            <person name="Gomez Garrido J."/>
        </authorList>
    </citation>
    <scope>NUCLEOTIDE SEQUENCE</scope>
    <source>
        <strain evidence="2">A484AB</strain>
    </source>
</reference>